<dbReference type="Proteomes" id="UP000245728">
    <property type="component" value="Chromosome"/>
</dbReference>
<dbReference type="Gene3D" id="3.20.20.410">
    <property type="entry name" value="Protein of unknown function UPF0759"/>
    <property type="match status" value="1"/>
</dbReference>
<name>A0A2S2E521_9ALTE</name>
<gene>
    <name evidence="1" type="ORF">HMF8227_01860</name>
</gene>
<dbReference type="SUPFAM" id="SSF117396">
    <property type="entry name" value="TM1631-like"/>
    <property type="match status" value="1"/>
</dbReference>
<dbReference type="RefSeq" id="WP_162558559.1">
    <property type="nucleotide sequence ID" value="NZ_CP029347.1"/>
</dbReference>
<dbReference type="PANTHER" id="PTHR30348">
    <property type="entry name" value="UNCHARACTERIZED PROTEIN YECE"/>
    <property type="match status" value="1"/>
</dbReference>
<dbReference type="PANTHER" id="PTHR30348:SF9">
    <property type="entry name" value="UPF0759 PROTEIN YECE"/>
    <property type="match status" value="1"/>
</dbReference>
<reference evidence="1 2" key="1">
    <citation type="submission" date="2018-05" db="EMBL/GenBank/DDBJ databases">
        <title>Salinimonas sp. HMF8227 Genome sequencing and assembly.</title>
        <authorList>
            <person name="Kang H."/>
            <person name="Kang J."/>
            <person name="Cha I."/>
            <person name="Kim H."/>
            <person name="Joh K."/>
        </authorList>
    </citation>
    <scope>NUCLEOTIDE SEQUENCE [LARGE SCALE GENOMIC DNA]</scope>
    <source>
        <strain evidence="1 2">HMF8227</strain>
    </source>
</reference>
<dbReference type="Pfam" id="PF01904">
    <property type="entry name" value="DUF72"/>
    <property type="match status" value="1"/>
</dbReference>
<organism evidence="1 2">
    <name type="scientific">Saliniradius amylolyticus</name>
    <dbReference type="NCBI Taxonomy" id="2183582"/>
    <lineage>
        <taxon>Bacteria</taxon>
        <taxon>Pseudomonadati</taxon>
        <taxon>Pseudomonadota</taxon>
        <taxon>Gammaproteobacteria</taxon>
        <taxon>Alteromonadales</taxon>
        <taxon>Alteromonadaceae</taxon>
        <taxon>Saliniradius</taxon>
    </lineage>
</organism>
<dbReference type="AlphaFoldDB" id="A0A2S2E521"/>
<dbReference type="KEGG" id="salh:HMF8227_01860"/>
<accession>A0A2S2E521</accession>
<proteinExistence type="predicted"/>
<evidence type="ECO:0000313" key="1">
    <source>
        <dbReference type="EMBL" id="AWL12330.1"/>
    </source>
</evidence>
<protein>
    <submittedName>
        <fullName evidence="1">UPF0759 protein</fullName>
    </submittedName>
</protein>
<sequence length="288" mass="33537">MSDNRSIGFGCPMWHHDQWRGHWLSSGSSGETSLRQYSRVFNSIEGNTSFYHLPDESSLRRWQQAVSAGFRFCFKFPQQVSHGQDLDEHSDELNVFLTRMGLLEEQIGLLMLQLPARFSPAQLPRLNRFLSALPREFDYGVEVRHPEFFQNVSYARQLNELLTSHRVNRIIMDTQGLFAARANNELLKEVQHKKPKVPVHVVTTADKPVVRYVGHPSLASNPQWYRRWQTKLEQWQRAGKQPFMFFHMPDNAYAPWLAKHFARDWANQSQAPGFQVDIPDRVEQGGLF</sequence>
<dbReference type="InterPro" id="IPR036520">
    <property type="entry name" value="UPF0759_sf"/>
</dbReference>
<dbReference type="EMBL" id="CP029347">
    <property type="protein sequence ID" value="AWL12330.1"/>
    <property type="molecule type" value="Genomic_DNA"/>
</dbReference>
<evidence type="ECO:0000313" key="2">
    <source>
        <dbReference type="Proteomes" id="UP000245728"/>
    </source>
</evidence>
<keyword evidence="2" id="KW-1185">Reference proteome</keyword>
<dbReference type="InterPro" id="IPR002763">
    <property type="entry name" value="DUF72"/>
</dbReference>